<evidence type="ECO:0000313" key="2">
    <source>
        <dbReference type="EMBL" id="REC96674.1"/>
    </source>
</evidence>
<keyword evidence="1" id="KW-0472">Membrane</keyword>
<feature type="transmembrane region" description="Helical" evidence="1">
    <location>
        <begin position="5"/>
        <end position="24"/>
    </location>
</feature>
<organism evidence="2 3">
    <name type="scientific">Kushneria indalinina DSM 14324</name>
    <dbReference type="NCBI Taxonomy" id="1122140"/>
    <lineage>
        <taxon>Bacteria</taxon>
        <taxon>Pseudomonadati</taxon>
        <taxon>Pseudomonadota</taxon>
        <taxon>Gammaproteobacteria</taxon>
        <taxon>Oceanospirillales</taxon>
        <taxon>Halomonadaceae</taxon>
        <taxon>Kushneria</taxon>
    </lineage>
</organism>
<dbReference type="EMBL" id="QRDJ01000001">
    <property type="protein sequence ID" value="REC96674.1"/>
    <property type="molecule type" value="Genomic_DNA"/>
</dbReference>
<keyword evidence="3" id="KW-1185">Reference proteome</keyword>
<keyword evidence="1" id="KW-1133">Transmembrane helix</keyword>
<evidence type="ECO:0000256" key="1">
    <source>
        <dbReference type="SAM" id="Phobius"/>
    </source>
</evidence>
<name>A0A3D9E2L5_9GAMM</name>
<dbReference type="RefSeq" id="WP_147301478.1">
    <property type="nucleotide sequence ID" value="NZ_QRDJ01000001.1"/>
</dbReference>
<accession>A0A3D9E2L5</accession>
<gene>
    <name evidence="2" type="ORF">C8D72_0006</name>
</gene>
<protein>
    <submittedName>
        <fullName evidence="2">Uncharacterized protein</fullName>
    </submittedName>
</protein>
<sequence length="111" mass="12608">MSENVLIGVVFGLFFYIAFCLYWFGAEDGIFPILIGVFAAIGIAYWLHGYIRVESERLEETYQESGGCVKARFDAYFEENSKAMTYADMDEIHSFCEQRAATANKGIDNDE</sequence>
<dbReference type="Proteomes" id="UP000256334">
    <property type="component" value="Unassembled WGS sequence"/>
</dbReference>
<evidence type="ECO:0000313" key="3">
    <source>
        <dbReference type="Proteomes" id="UP000256334"/>
    </source>
</evidence>
<proteinExistence type="predicted"/>
<comment type="caution">
    <text evidence="2">The sequence shown here is derived from an EMBL/GenBank/DDBJ whole genome shotgun (WGS) entry which is preliminary data.</text>
</comment>
<keyword evidence="1" id="KW-0812">Transmembrane</keyword>
<feature type="transmembrane region" description="Helical" evidence="1">
    <location>
        <begin position="30"/>
        <end position="47"/>
    </location>
</feature>
<dbReference type="AlphaFoldDB" id="A0A3D9E2L5"/>
<reference evidence="2 3" key="1">
    <citation type="submission" date="2018-07" db="EMBL/GenBank/DDBJ databases">
        <title>Genomic Encyclopedia of Type Strains, Phase IV (KMG-IV): sequencing the most valuable type-strain genomes for metagenomic binning, comparative biology and taxonomic classification.</title>
        <authorList>
            <person name="Goeker M."/>
        </authorList>
    </citation>
    <scope>NUCLEOTIDE SEQUENCE [LARGE SCALE GENOMIC DNA]</scope>
    <source>
        <strain evidence="2 3">DSM 14324</strain>
    </source>
</reference>